<dbReference type="KEGG" id="cci:CC1G_06607"/>
<accession>A8N2X2</accession>
<dbReference type="RefSeq" id="XP_001829270.2">
    <property type="nucleotide sequence ID" value="XM_001829218.2"/>
</dbReference>
<dbReference type="InParanoid" id="A8N2X2"/>
<keyword evidence="2" id="KW-1185">Reference proteome</keyword>
<dbReference type="AlphaFoldDB" id="A8N2X2"/>
<dbReference type="EMBL" id="AACS02000001">
    <property type="protein sequence ID" value="EAU92596.2"/>
    <property type="molecule type" value="Genomic_DNA"/>
</dbReference>
<sequence>MGNQDHPQFATLALQNATIPLLKAMQDKLAPEAYDLVISAMREFRSSSPAQVDRAVERVVELAHPHKFLVAGLSAILPAGYQLLDHDGSLYLKKPNGVVKHIGGRVSSASLAKRQDGNETVPSTGCSEWFNGMPEFSAGSNPSYDAGLPQ</sequence>
<reference evidence="1 2" key="1">
    <citation type="journal article" date="2010" name="Proc. Natl. Acad. Sci. U.S.A.">
        <title>Insights into evolution of multicellular fungi from the assembled chromosomes of the mushroom Coprinopsis cinerea (Coprinus cinereus).</title>
        <authorList>
            <person name="Stajich J.E."/>
            <person name="Wilke S.K."/>
            <person name="Ahren D."/>
            <person name="Au C.H."/>
            <person name="Birren B.W."/>
            <person name="Borodovsky M."/>
            <person name="Burns C."/>
            <person name="Canback B."/>
            <person name="Casselton L.A."/>
            <person name="Cheng C.K."/>
            <person name="Deng J."/>
            <person name="Dietrich F.S."/>
            <person name="Fargo D.C."/>
            <person name="Farman M.L."/>
            <person name="Gathman A.C."/>
            <person name="Goldberg J."/>
            <person name="Guigo R."/>
            <person name="Hoegger P.J."/>
            <person name="Hooker J.B."/>
            <person name="Huggins A."/>
            <person name="James T.Y."/>
            <person name="Kamada T."/>
            <person name="Kilaru S."/>
            <person name="Kodira C."/>
            <person name="Kues U."/>
            <person name="Kupfer D."/>
            <person name="Kwan H.S."/>
            <person name="Lomsadze A."/>
            <person name="Li W."/>
            <person name="Lilly W.W."/>
            <person name="Ma L.J."/>
            <person name="Mackey A.J."/>
            <person name="Manning G."/>
            <person name="Martin F."/>
            <person name="Muraguchi H."/>
            <person name="Natvig D.O."/>
            <person name="Palmerini H."/>
            <person name="Ramesh M.A."/>
            <person name="Rehmeyer C.J."/>
            <person name="Roe B.A."/>
            <person name="Shenoy N."/>
            <person name="Stanke M."/>
            <person name="Ter-Hovhannisyan V."/>
            <person name="Tunlid A."/>
            <person name="Velagapudi R."/>
            <person name="Vision T.J."/>
            <person name="Zeng Q."/>
            <person name="Zolan M.E."/>
            <person name="Pukkila P.J."/>
        </authorList>
    </citation>
    <scope>NUCLEOTIDE SEQUENCE [LARGE SCALE GENOMIC DNA]</scope>
    <source>
        <strain evidence="2">Okayama-7 / 130 / ATCC MYA-4618 / FGSC 9003</strain>
    </source>
</reference>
<protein>
    <submittedName>
        <fullName evidence="1">Uncharacterized protein</fullName>
    </submittedName>
</protein>
<evidence type="ECO:0000313" key="1">
    <source>
        <dbReference type="EMBL" id="EAU92596.2"/>
    </source>
</evidence>
<dbReference type="Proteomes" id="UP000001861">
    <property type="component" value="Unassembled WGS sequence"/>
</dbReference>
<dbReference type="GeneID" id="6005698"/>
<name>A8N2X2_COPC7</name>
<evidence type="ECO:0000313" key="2">
    <source>
        <dbReference type="Proteomes" id="UP000001861"/>
    </source>
</evidence>
<gene>
    <name evidence="1" type="ORF">CC1G_06607</name>
</gene>
<comment type="caution">
    <text evidence="1">The sequence shown here is derived from an EMBL/GenBank/DDBJ whole genome shotgun (WGS) entry which is preliminary data.</text>
</comment>
<organism evidence="1 2">
    <name type="scientific">Coprinopsis cinerea (strain Okayama-7 / 130 / ATCC MYA-4618 / FGSC 9003)</name>
    <name type="common">Inky cap fungus</name>
    <name type="synonym">Hormographiella aspergillata</name>
    <dbReference type="NCBI Taxonomy" id="240176"/>
    <lineage>
        <taxon>Eukaryota</taxon>
        <taxon>Fungi</taxon>
        <taxon>Dikarya</taxon>
        <taxon>Basidiomycota</taxon>
        <taxon>Agaricomycotina</taxon>
        <taxon>Agaricomycetes</taxon>
        <taxon>Agaricomycetidae</taxon>
        <taxon>Agaricales</taxon>
        <taxon>Agaricineae</taxon>
        <taxon>Psathyrellaceae</taxon>
        <taxon>Coprinopsis</taxon>
    </lineage>
</organism>
<dbReference type="HOGENOM" id="CLU_1740427_0_0_1"/>
<dbReference type="VEuPathDB" id="FungiDB:CC1G_06607"/>
<proteinExistence type="predicted"/>